<feature type="transmembrane region" description="Helical" evidence="6">
    <location>
        <begin position="406"/>
        <end position="426"/>
    </location>
</feature>
<evidence type="ECO:0000313" key="8">
    <source>
        <dbReference type="Proteomes" id="UP000095649"/>
    </source>
</evidence>
<dbReference type="GO" id="GO:0005886">
    <property type="term" value="C:plasma membrane"/>
    <property type="evidence" value="ECO:0007669"/>
    <property type="project" value="UniProtKB-SubCell"/>
</dbReference>
<protein>
    <submittedName>
        <fullName evidence="7">Polysaccharide biosynthesis protein</fullName>
    </submittedName>
</protein>
<dbReference type="InterPro" id="IPR050833">
    <property type="entry name" value="Poly_Biosynth_Transport"/>
</dbReference>
<dbReference type="Proteomes" id="UP000095649">
    <property type="component" value="Unassembled WGS sequence"/>
</dbReference>
<organism evidence="7 8">
    <name type="scientific">Faecalibacterium prausnitzii</name>
    <dbReference type="NCBI Taxonomy" id="853"/>
    <lineage>
        <taxon>Bacteria</taxon>
        <taxon>Bacillati</taxon>
        <taxon>Bacillota</taxon>
        <taxon>Clostridia</taxon>
        <taxon>Eubacteriales</taxon>
        <taxon>Oscillospiraceae</taxon>
        <taxon>Faecalibacterium</taxon>
    </lineage>
</organism>
<feature type="transmembrane region" description="Helical" evidence="6">
    <location>
        <begin position="209"/>
        <end position="228"/>
    </location>
</feature>
<dbReference type="PANTHER" id="PTHR30250:SF11">
    <property type="entry name" value="O-ANTIGEN TRANSPORTER-RELATED"/>
    <property type="match status" value="1"/>
</dbReference>
<accession>A0A173SLD1</accession>
<dbReference type="Pfam" id="PF01943">
    <property type="entry name" value="Polysacc_synt"/>
    <property type="match status" value="1"/>
</dbReference>
<reference evidence="7 8" key="1">
    <citation type="submission" date="2015-09" db="EMBL/GenBank/DDBJ databases">
        <authorList>
            <consortium name="Pathogen Informatics"/>
        </authorList>
    </citation>
    <scope>NUCLEOTIDE SEQUENCE [LARGE SCALE GENOMIC DNA]</scope>
    <source>
        <strain evidence="7 8">2789STDY5834970</strain>
    </source>
</reference>
<evidence type="ECO:0000256" key="5">
    <source>
        <dbReference type="ARBA" id="ARBA00023136"/>
    </source>
</evidence>
<feature type="transmembrane region" description="Helical" evidence="6">
    <location>
        <begin position="139"/>
        <end position="162"/>
    </location>
</feature>
<name>A0A173SLD1_9FIRM</name>
<comment type="subcellular location">
    <subcellularLocation>
        <location evidence="1">Cell membrane</location>
        <topology evidence="1">Multi-pass membrane protein</topology>
    </subcellularLocation>
</comment>
<feature type="transmembrane region" description="Helical" evidence="6">
    <location>
        <begin position="168"/>
        <end position="188"/>
    </location>
</feature>
<keyword evidence="5 6" id="KW-0472">Membrane</keyword>
<feature type="transmembrane region" description="Helical" evidence="6">
    <location>
        <begin position="12"/>
        <end position="32"/>
    </location>
</feature>
<feature type="transmembrane region" description="Helical" evidence="6">
    <location>
        <begin position="82"/>
        <end position="108"/>
    </location>
</feature>
<dbReference type="RefSeq" id="WP_055185638.1">
    <property type="nucleotide sequence ID" value="NZ_CYXN01000005.1"/>
</dbReference>
<feature type="transmembrane region" description="Helical" evidence="6">
    <location>
        <begin position="321"/>
        <end position="340"/>
    </location>
</feature>
<feature type="transmembrane region" description="Helical" evidence="6">
    <location>
        <begin position="432"/>
        <end position="455"/>
    </location>
</feature>
<sequence length="463" mass="51967">MGKSGELLKNTAIISIGKMGTQVVNFLLLPLYTAKLTTEAYGNFDYVTTIASFLVPLMTMLMEESMFRFLIDSKTDKEKETIISHTFLFCFVSGFVTSLIIGIASWIFNYSLGYAILIYCVSSLFIALSNALARGTGHIGLYSMSNFFVSITIILLNLVLILGFHQGFYALMASACVANVVAALFVLTKLKFWGYIDIKDYRSNVTKKMLAYSIPLVPNTISWSVINASDRLVIMNFLGASANGLYSIAYKFPNLISTFYNFFNIAWRETSAKIVRDNDVKEFDKIYRMVKAAILAITIMLIAAIRYIYPFFINVQYQESIVYVPILATSIYYTSLSAFYGGVFSAYKETKILGTTSTYAAIINLVVDLALFKFIGVYAAAISTLASSLFLYLYRKYKMKKFFNAYEKNDAGILAVFVVLLGMFYLNSSALNLVAIVLALAVSLIFNMHTIGMFLNKFKKYKR</sequence>
<gene>
    <name evidence="7" type="ORF">ERS852582_01052</name>
</gene>
<evidence type="ECO:0000256" key="3">
    <source>
        <dbReference type="ARBA" id="ARBA00022692"/>
    </source>
</evidence>
<feature type="transmembrane region" description="Helical" evidence="6">
    <location>
        <begin position="114"/>
        <end position="132"/>
    </location>
</feature>
<keyword evidence="3 6" id="KW-0812">Transmembrane</keyword>
<evidence type="ECO:0000313" key="7">
    <source>
        <dbReference type="EMBL" id="CUM89988.1"/>
    </source>
</evidence>
<dbReference type="PANTHER" id="PTHR30250">
    <property type="entry name" value="PST FAMILY PREDICTED COLANIC ACID TRANSPORTER"/>
    <property type="match status" value="1"/>
</dbReference>
<evidence type="ECO:0000256" key="4">
    <source>
        <dbReference type="ARBA" id="ARBA00022989"/>
    </source>
</evidence>
<feature type="transmembrane region" description="Helical" evidence="6">
    <location>
        <begin position="248"/>
        <end position="267"/>
    </location>
</feature>
<keyword evidence="4 6" id="KW-1133">Transmembrane helix</keyword>
<feature type="transmembrane region" description="Helical" evidence="6">
    <location>
        <begin position="288"/>
        <end position="309"/>
    </location>
</feature>
<evidence type="ECO:0000256" key="2">
    <source>
        <dbReference type="ARBA" id="ARBA00022475"/>
    </source>
</evidence>
<evidence type="ECO:0000256" key="6">
    <source>
        <dbReference type="SAM" id="Phobius"/>
    </source>
</evidence>
<feature type="transmembrane region" description="Helical" evidence="6">
    <location>
        <begin position="44"/>
        <end position="62"/>
    </location>
</feature>
<proteinExistence type="predicted"/>
<feature type="transmembrane region" description="Helical" evidence="6">
    <location>
        <begin position="377"/>
        <end position="394"/>
    </location>
</feature>
<dbReference type="AlphaFoldDB" id="A0A173SLD1"/>
<feature type="transmembrane region" description="Helical" evidence="6">
    <location>
        <begin position="352"/>
        <end position="371"/>
    </location>
</feature>
<dbReference type="InterPro" id="IPR002797">
    <property type="entry name" value="Polysacc_synth"/>
</dbReference>
<dbReference type="EMBL" id="CYXN01000005">
    <property type="protein sequence ID" value="CUM89988.1"/>
    <property type="molecule type" value="Genomic_DNA"/>
</dbReference>
<evidence type="ECO:0000256" key="1">
    <source>
        <dbReference type="ARBA" id="ARBA00004651"/>
    </source>
</evidence>
<dbReference type="OrthoDB" id="3249502at2"/>
<keyword evidence="2" id="KW-1003">Cell membrane</keyword>